<name>A0A8X6KRV1_TRICU</name>
<evidence type="ECO:0000256" key="8">
    <source>
        <dbReference type="ARBA" id="ARBA00023170"/>
    </source>
</evidence>
<dbReference type="Gene3D" id="3.40.190.10">
    <property type="entry name" value="Periplasmic binding protein-like II"/>
    <property type="match status" value="1"/>
</dbReference>
<keyword evidence="6" id="KW-0406">Ion transport</keyword>
<evidence type="ECO:0000256" key="1">
    <source>
        <dbReference type="ARBA" id="ARBA00004651"/>
    </source>
</evidence>
<keyword evidence="9" id="KW-0325">Glycoprotein</keyword>
<keyword evidence="3" id="KW-1003">Cell membrane</keyword>
<feature type="transmembrane region" description="Helical" evidence="12">
    <location>
        <begin position="375"/>
        <end position="397"/>
    </location>
</feature>
<dbReference type="InterPro" id="IPR052192">
    <property type="entry name" value="Insect_Ionotropic_Sensory_Rcpt"/>
</dbReference>
<protein>
    <recommendedName>
        <fullName evidence="13">Ionotropic glutamate receptor L-glutamate and glycine-binding domain-containing protein</fullName>
    </recommendedName>
</protein>
<evidence type="ECO:0000256" key="6">
    <source>
        <dbReference type="ARBA" id="ARBA00023065"/>
    </source>
</evidence>
<keyword evidence="15" id="KW-1185">Reference proteome</keyword>
<proteinExistence type="predicted"/>
<dbReference type="Proteomes" id="UP000887116">
    <property type="component" value="Unassembled WGS sequence"/>
</dbReference>
<keyword evidence="10" id="KW-1071">Ligand-gated ion channel</keyword>
<dbReference type="Pfam" id="PF10613">
    <property type="entry name" value="Lig_chan-Glu_bd"/>
    <property type="match status" value="1"/>
</dbReference>
<comment type="caution">
    <text evidence="14">The sequence shown here is derived from an EMBL/GenBank/DDBJ whole genome shotgun (WGS) entry which is preliminary data.</text>
</comment>
<feature type="transmembrane region" description="Helical" evidence="12">
    <location>
        <begin position="183"/>
        <end position="206"/>
    </location>
</feature>
<evidence type="ECO:0000313" key="15">
    <source>
        <dbReference type="Proteomes" id="UP000887116"/>
    </source>
</evidence>
<keyword evidence="7 12" id="KW-0472">Membrane</keyword>
<evidence type="ECO:0000256" key="4">
    <source>
        <dbReference type="ARBA" id="ARBA00022692"/>
    </source>
</evidence>
<dbReference type="GO" id="GO:0015276">
    <property type="term" value="F:ligand-gated monoatomic ion channel activity"/>
    <property type="evidence" value="ECO:0007669"/>
    <property type="project" value="InterPro"/>
</dbReference>
<evidence type="ECO:0000256" key="12">
    <source>
        <dbReference type="SAM" id="Phobius"/>
    </source>
</evidence>
<reference evidence="14" key="1">
    <citation type="submission" date="2020-07" db="EMBL/GenBank/DDBJ databases">
        <title>Multicomponent nature underlies the extraordinary mechanical properties of spider dragline silk.</title>
        <authorList>
            <person name="Kono N."/>
            <person name="Nakamura H."/>
            <person name="Mori M."/>
            <person name="Yoshida Y."/>
            <person name="Ohtoshi R."/>
            <person name="Malay A.D."/>
            <person name="Moran D.A.P."/>
            <person name="Tomita M."/>
            <person name="Numata K."/>
            <person name="Arakawa K."/>
        </authorList>
    </citation>
    <scope>NUCLEOTIDE SEQUENCE</scope>
</reference>
<keyword evidence="11" id="KW-0407">Ion channel</keyword>
<evidence type="ECO:0000256" key="9">
    <source>
        <dbReference type="ARBA" id="ARBA00023180"/>
    </source>
</evidence>
<keyword evidence="2" id="KW-0813">Transport</keyword>
<dbReference type="OrthoDB" id="6117597at2759"/>
<dbReference type="PANTHER" id="PTHR42643">
    <property type="entry name" value="IONOTROPIC RECEPTOR 20A-RELATED"/>
    <property type="match status" value="1"/>
</dbReference>
<evidence type="ECO:0000313" key="14">
    <source>
        <dbReference type="EMBL" id="GFQ81751.1"/>
    </source>
</evidence>
<feature type="domain" description="Ionotropic glutamate receptor L-glutamate and glycine-binding" evidence="13">
    <location>
        <begin position="14"/>
        <end position="75"/>
    </location>
</feature>
<evidence type="ECO:0000256" key="7">
    <source>
        <dbReference type="ARBA" id="ARBA00023136"/>
    </source>
</evidence>
<comment type="subcellular location">
    <subcellularLocation>
        <location evidence="1">Cell membrane</location>
        <topology evidence="1">Multi-pass membrane protein</topology>
    </subcellularLocation>
</comment>
<dbReference type="SUPFAM" id="SSF53850">
    <property type="entry name" value="Periplasmic binding protein-like II"/>
    <property type="match status" value="1"/>
</dbReference>
<dbReference type="GO" id="GO:0005886">
    <property type="term" value="C:plasma membrane"/>
    <property type="evidence" value="ECO:0007669"/>
    <property type="project" value="UniProtKB-SubCell"/>
</dbReference>
<keyword evidence="8" id="KW-0675">Receptor</keyword>
<dbReference type="InterPro" id="IPR019594">
    <property type="entry name" value="Glu/Gly-bd"/>
</dbReference>
<dbReference type="SMART" id="SM00918">
    <property type="entry name" value="Lig_chan-Glu_bd"/>
    <property type="match status" value="1"/>
</dbReference>
<keyword evidence="4 12" id="KW-0812">Transmembrane</keyword>
<evidence type="ECO:0000256" key="11">
    <source>
        <dbReference type="ARBA" id="ARBA00023303"/>
    </source>
</evidence>
<sequence length="406" mass="46074">MFPQKIRVAAINIPSVFKLNVVGDKIVVDGSDGNLLNCLAEKLNFEYEIVLSPDGQWGSRYENGTWDGIVGLIQSGKADFGMPAMGMTEERNEALDFSLTYSLLEKLFVTKEAGEIPKITAFTYPFTRNAWILYVLMTLAAAILFQRIIFKNATLLGSFISVLGSIVSQAMENIRESPWRRVLLGLWLSIATVMPFLYNINFLSFLTMPEKMAIPRTFEELSTAVLSGKFKCLTPIGTVDRELLRESNINYLVKLVEVIEKNDWEYPFGKGFVDLLDGPTALIMPRRGIDIILGNPPFINVKSSLDNMGIRFVGIGLKKRFCCKEKLNSVMHGILSGGLYEKWYWDQVFISTLYDRMDVQEEEENLKLTLDDLKLAFFTLSFGYFLAFLAFLAETLIPKRFDIFYS</sequence>
<evidence type="ECO:0000256" key="5">
    <source>
        <dbReference type="ARBA" id="ARBA00022989"/>
    </source>
</evidence>
<accession>A0A8X6KRV1</accession>
<organism evidence="14 15">
    <name type="scientific">Trichonephila clavata</name>
    <name type="common">Joro spider</name>
    <name type="synonym">Nephila clavata</name>
    <dbReference type="NCBI Taxonomy" id="2740835"/>
    <lineage>
        <taxon>Eukaryota</taxon>
        <taxon>Metazoa</taxon>
        <taxon>Ecdysozoa</taxon>
        <taxon>Arthropoda</taxon>
        <taxon>Chelicerata</taxon>
        <taxon>Arachnida</taxon>
        <taxon>Araneae</taxon>
        <taxon>Araneomorphae</taxon>
        <taxon>Entelegynae</taxon>
        <taxon>Araneoidea</taxon>
        <taxon>Nephilidae</taxon>
        <taxon>Trichonephila</taxon>
    </lineage>
</organism>
<evidence type="ECO:0000259" key="13">
    <source>
        <dbReference type="SMART" id="SM00918"/>
    </source>
</evidence>
<keyword evidence="5 12" id="KW-1133">Transmembrane helix</keyword>
<dbReference type="AlphaFoldDB" id="A0A8X6KRV1"/>
<dbReference type="Gene3D" id="1.10.287.70">
    <property type="match status" value="1"/>
</dbReference>
<evidence type="ECO:0000256" key="10">
    <source>
        <dbReference type="ARBA" id="ARBA00023286"/>
    </source>
</evidence>
<evidence type="ECO:0000256" key="3">
    <source>
        <dbReference type="ARBA" id="ARBA00022475"/>
    </source>
</evidence>
<feature type="transmembrane region" description="Helical" evidence="12">
    <location>
        <begin position="131"/>
        <end position="149"/>
    </location>
</feature>
<dbReference type="EMBL" id="BMAO01012483">
    <property type="protein sequence ID" value="GFQ81751.1"/>
    <property type="molecule type" value="Genomic_DNA"/>
</dbReference>
<dbReference type="PANTHER" id="PTHR42643:SF38">
    <property type="entry name" value="IONOTROPIC RECEPTOR 100A"/>
    <property type="match status" value="1"/>
</dbReference>
<evidence type="ECO:0000256" key="2">
    <source>
        <dbReference type="ARBA" id="ARBA00022448"/>
    </source>
</evidence>
<gene>
    <name evidence="14" type="primary">AVEN_140320_1</name>
    <name evidence="14" type="ORF">TNCT_79722</name>
</gene>